<accession>A0A916YE83</accession>
<sequence length="254" mass="25795">MLDVQKLLGQFLGTQSPLGGGQSPFGQGRPQGGSLQDTVGNLIRTHGSSALSGGLAGGLASQLFRGKGVGKMGGTALKLGGAALVAGLAYKAYQNYQASQGATALPGAAPLPALPAPSTAGELPEPAGTAFLPGGQESDRARLMLSAMIAAAKADGYIDAGEQEAIFGRIDDLGLDAEAKGFVIDEMRRPMSIDDLVEAAKTPEAAIEVYTASVLAIDPDHPAERAYLDMLAARLQLPAALTAEVRRSADALAA</sequence>
<protein>
    <submittedName>
        <fullName evidence="2">Protein YebE</fullName>
    </submittedName>
</protein>
<dbReference type="AlphaFoldDB" id="A0A916YE83"/>
<dbReference type="Proteomes" id="UP000613160">
    <property type="component" value="Unassembled WGS sequence"/>
</dbReference>
<dbReference type="InterPro" id="IPR007486">
    <property type="entry name" value="YebE"/>
</dbReference>
<evidence type="ECO:0000313" key="3">
    <source>
        <dbReference type="Proteomes" id="UP000613160"/>
    </source>
</evidence>
<evidence type="ECO:0000256" key="1">
    <source>
        <dbReference type="SAM" id="MobiDB-lite"/>
    </source>
</evidence>
<organism evidence="2 3">
    <name type="scientific">Aureimonas glaciei</name>
    <dbReference type="NCBI Taxonomy" id="1776957"/>
    <lineage>
        <taxon>Bacteria</taxon>
        <taxon>Pseudomonadati</taxon>
        <taxon>Pseudomonadota</taxon>
        <taxon>Alphaproteobacteria</taxon>
        <taxon>Hyphomicrobiales</taxon>
        <taxon>Aurantimonadaceae</taxon>
        <taxon>Aureimonas</taxon>
    </lineage>
</organism>
<evidence type="ECO:0000313" key="2">
    <source>
        <dbReference type="EMBL" id="GGD41975.1"/>
    </source>
</evidence>
<dbReference type="InterPro" id="IPR029024">
    <property type="entry name" value="TerB-like"/>
</dbReference>
<name>A0A916YE83_9HYPH</name>
<comment type="caution">
    <text evidence="2">The sequence shown here is derived from an EMBL/GenBank/DDBJ whole genome shotgun (WGS) entry which is preliminary data.</text>
</comment>
<dbReference type="CDD" id="cd07178">
    <property type="entry name" value="terB_like_YebE"/>
    <property type="match status" value="1"/>
</dbReference>
<keyword evidence="3" id="KW-1185">Reference proteome</keyword>
<feature type="region of interest" description="Disordered" evidence="1">
    <location>
        <begin position="15"/>
        <end position="39"/>
    </location>
</feature>
<dbReference type="SUPFAM" id="SSF158682">
    <property type="entry name" value="TerB-like"/>
    <property type="match status" value="1"/>
</dbReference>
<dbReference type="RefSeq" id="WP_188855246.1">
    <property type="nucleotide sequence ID" value="NZ_BMJJ01000019.1"/>
</dbReference>
<dbReference type="EMBL" id="BMJJ01000019">
    <property type="protein sequence ID" value="GGD41975.1"/>
    <property type="molecule type" value="Genomic_DNA"/>
</dbReference>
<proteinExistence type="predicted"/>
<gene>
    <name evidence="2" type="ORF">GCM10011335_50860</name>
</gene>
<reference evidence="2" key="2">
    <citation type="submission" date="2020-09" db="EMBL/GenBank/DDBJ databases">
        <authorList>
            <person name="Sun Q."/>
            <person name="Zhou Y."/>
        </authorList>
    </citation>
    <scope>NUCLEOTIDE SEQUENCE</scope>
    <source>
        <strain evidence="2">CGMCC 1.15493</strain>
    </source>
</reference>
<dbReference type="Pfam" id="PF04391">
    <property type="entry name" value="DUF533"/>
    <property type="match status" value="1"/>
</dbReference>
<dbReference type="Gene3D" id="1.10.3680.10">
    <property type="entry name" value="TerB-like"/>
    <property type="match status" value="1"/>
</dbReference>
<feature type="region of interest" description="Disordered" evidence="1">
    <location>
        <begin position="113"/>
        <end position="134"/>
    </location>
</feature>
<reference evidence="2" key="1">
    <citation type="journal article" date="2014" name="Int. J. Syst. Evol. Microbiol.">
        <title>Complete genome sequence of Corynebacterium casei LMG S-19264T (=DSM 44701T), isolated from a smear-ripened cheese.</title>
        <authorList>
            <consortium name="US DOE Joint Genome Institute (JGI-PGF)"/>
            <person name="Walter F."/>
            <person name="Albersmeier A."/>
            <person name="Kalinowski J."/>
            <person name="Ruckert C."/>
        </authorList>
    </citation>
    <scope>NUCLEOTIDE SEQUENCE</scope>
    <source>
        <strain evidence="2">CGMCC 1.15493</strain>
    </source>
</reference>